<dbReference type="SUPFAM" id="SSF52058">
    <property type="entry name" value="L domain-like"/>
    <property type="match status" value="1"/>
</dbReference>
<dbReference type="EMBL" id="PQIB02000018">
    <property type="protein sequence ID" value="RLM55607.1"/>
    <property type="molecule type" value="Genomic_DNA"/>
</dbReference>
<keyword evidence="4" id="KW-1185">Reference proteome</keyword>
<sequence length="400" mass="44015">MRRSRATCKQTAPAASAGGRGGEKSGLRQGTYAGRQRRCESSASGGKRGSVPPRVDGNGMLWPNAKSVASSPLAGVGFLSNLTNVALSSVHITGEELCGFISNSLALERLDLLSCNDIVRLKIPCLLSQLNFLQVRDCVMLDIIESSAPNLSQFNYLGRPIHISLGDPIQLRHIHMSSFDDSNMLYSASTKLPSIAPNLQTLFLTSIYEMVNTPMVHGKFIHLKYLEILLIKPSSSPDYDFCSLDSFLHGSPALETFTLRVSPLSYQNYRQQKHSYARESELPAIRHNSILGCSDSNSVQPGRLSEHSHDSLKNVMITGFCSAKSMIELTKHILERAHSLERITLDTSRGHDDKSGNCAQMFEEDPIEAQRARLAIGRHLEHVPSTVCLKVVEPCSMCVY</sequence>
<dbReference type="AlphaFoldDB" id="A0A3L6PDG7"/>
<proteinExistence type="predicted"/>
<dbReference type="PANTHER" id="PTHR34145">
    <property type="entry name" value="OS02G0105600 PROTEIN"/>
    <property type="match status" value="1"/>
</dbReference>
<dbReference type="InterPro" id="IPR032675">
    <property type="entry name" value="LRR_dom_sf"/>
</dbReference>
<evidence type="ECO:0000313" key="3">
    <source>
        <dbReference type="EMBL" id="RLM55607.1"/>
    </source>
</evidence>
<dbReference type="InterPro" id="IPR055357">
    <property type="entry name" value="LRR_At1g61320_AtMIF1"/>
</dbReference>
<dbReference type="Pfam" id="PF23622">
    <property type="entry name" value="LRR_At1g61320_AtMIF1"/>
    <property type="match status" value="1"/>
</dbReference>
<evidence type="ECO:0000259" key="2">
    <source>
        <dbReference type="Pfam" id="PF23622"/>
    </source>
</evidence>
<evidence type="ECO:0000313" key="4">
    <source>
        <dbReference type="Proteomes" id="UP000275267"/>
    </source>
</evidence>
<comment type="caution">
    <text evidence="3">The sequence shown here is derived from an EMBL/GenBank/DDBJ whole genome shotgun (WGS) entry which is preliminary data.</text>
</comment>
<dbReference type="InterPro" id="IPR053772">
    <property type="entry name" value="At1g61320/At1g61330-like"/>
</dbReference>
<dbReference type="Gene3D" id="3.80.10.10">
    <property type="entry name" value="Ribonuclease Inhibitor"/>
    <property type="match status" value="1"/>
</dbReference>
<name>A0A3L6PDG7_PANMI</name>
<accession>A0A3L6PDG7</accession>
<dbReference type="PANTHER" id="PTHR34145:SF26">
    <property type="entry name" value="F-BOX DOMAIN-CONTAINING PROTEIN"/>
    <property type="match status" value="1"/>
</dbReference>
<feature type="domain" description="At1g61320/AtMIF1 LRR" evidence="2">
    <location>
        <begin position="69"/>
        <end position="396"/>
    </location>
</feature>
<evidence type="ECO:0000256" key="1">
    <source>
        <dbReference type="SAM" id="MobiDB-lite"/>
    </source>
</evidence>
<dbReference type="OrthoDB" id="673865at2759"/>
<feature type="region of interest" description="Disordered" evidence="1">
    <location>
        <begin position="1"/>
        <end position="56"/>
    </location>
</feature>
<gene>
    <name evidence="3" type="ORF">C2845_PM10G19890</name>
</gene>
<dbReference type="Proteomes" id="UP000275267">
    <property type="component" value="Unassembled WGS sequence"/>
</dbReference>
<protein>
    <recommendedName>
        <fullName evidence="2">At1g61320/AtMIF1 LRR domain-containing protein</fullName>
    </recommendedName>
</protein>
<reference evidence="4" key="1">
    <citation type="journal article" date="2019" name="Nat. Commun.">
        <title>The genome of broomcorn millet.</title>
        <authorList>
            <person name="Zou C."/>
            <person name="Miki D."/>
            <person name="Li D."/>
            <person name="Tang Q."/>
            <person name="Xiao L."/>
            <person name="Rajput S."/>
            <person name="Deng P."/>
            <person name="Jia W."/>
            <person name="Huang R."/>
            <person name="Zhang M."/>
            <person name="Sun Y."/>
            <person name="Hu J."/>
            <person name="Fu X."/>
            <person name="Schnable P.S."/>
            <person name="Li F."/>
            <person name="Zhang H."/>
            <person name="Feng B."/>
            <person name="Zhu X."/>
            <person name="Liu R."/>
            <person name="Schnable J.C."/>
            <person name="Zhu J.-K."/>
            <person name="Zhang H."/>
        </authorList>
    </citation>
    <scope>NUCLEOTIDE SEQUENCE [LARGE SCALE GENOMIC DNA]</scope>
</reference>
<dbReference type="STRING" id="4540.A0A3L6PDG7"/>
<organism evidence="3 4">
    <name type="scientific">Panicum miliaceum</name>
    <name type="common">Proso millet</name>
    <name type="synonym">Broomcorn millet</name>
    <dbReference type="NCBI Taxonomy" id="4540"/>
    <lineage>
        <taxon>Eukaryota</taxon>
        <taxon>Viridiplantae</taxon>
        <taxon>Streptophyta</taxon>
        <taxon>Embryophyta</taxon>
        <taxon>Tracheophyta</taxon>
        <taxon>Spermatophyta</taxon>
        <taxon>Magnoliopsida</taxon>
        <taxon>Liliopsida</taxon>
        <taxon>Poales</taxon>
        <taxon>Poaceae</taxon>
        <taxon>PACMAD clade</taxon>
        <taxon>Panicoideae</taxon>
        <taxon>Panicodae</taxon>
        <taxon>Paniceae</taxon>
        <taxon>Panicinae</taxon>
        <taxon>Panicum</taxon>
        <taxon>Panicum sect. Panicum</taxon>
    </lineage>
</organism>